<dbReference type="SUPFAM" id="SSF47473">
    <property type="entry name" value="EF-hand"/>
    <property type="match status" value="1"/>
</dbReference>
<feature type="region of interest" description="Disordered" evidence="1">
    <location>
        <begin position="1"/>
        <end position="43"/>
    </location>
</feature>
<feature type="region of interest" description="Disordered" evidence="1">
    <location>
        <begin position="215"/>
        <end position="260"/>
    </location>
</feature>
<proteinExistence type="predicted"/>
<dbReference type="Gene3D" id="1.10.238.10">
    <property type="entry name" value="EF-hand"/>
    <property type="match status" value="1"/>
</dbReference>
<feature type="compositionally biased region" description="Low complexity" evidence="1">
    <location>
        <begin position="27"/>
        <end position="40"/>
    </location>
</feature>
<evidence type="ECO:0000313" key="2">
    <source>
        <dbReference type="EMBL" id="KAG5177337.1"/>
    </source>
</evidence>
<gene>
    <name evidence="2" type="ORF">JKP88DRAFT_350749</name>
</gene>
<organism evidence="2 3">
    <name type="scientific">Tribonema minus</name>
    <dbReference type="NCBI Taxonomy" id="303371"/>
    <lineage>
        <taxon>Eukaryota</taxon>
        <taxon>Sar</taxon>
        <taxon>Stramenopiles</taxon>
        <taxon>Ochrophyta</taxon>
        <taxon>PX clade</taxon>
        <taxon>Xanthophyceae</taxon>
        <taxon>Tribonematales</taxon>
        <taxon>Tribonemataceae</taxon>
        <taxon>Tribonema</taxon>
    </lineage>
</organism>
<reference evidence="2" key="1">
    <citation type="submission" date="2021-02" db="EMBL/GenBank/DDBJ databases">
        <title>First Annotated Genome of the Yellow-green Alga Tribonema minus.</title>
        <authorList>
            <person name="Mahan K.M."/>
        </authorList>
    </citation>
    <scope>NUCLEOTIDE SEQUENCE</scope>
    <source>
        <strain evidence="2">UTEX B ZZ1240</strain>
    </source>
</reference>
<keyword evidence="3" id="KW-1185">Reference proteome</keyword>
<dbReference type="Proteomes" id="UP000664859">
    <property type="component" value="Unassembled WGS sequence"/>
</dbReference>
<accession>A0A835YNZ8</accession>
<protein>
    <submittedName>
        <fullName evidence="2">Uncharacterized protein</fullName>
    </submittedName>
</protein>
<feature type="compositionally biased region" description="Low complexity" evidence="1">
    <location>
        <begin position="224"/>
        <end position="237"/>
    </location>
</feature>
<name>A0A835YNZ8_9STRA</name>
<dbReference type="EMBL" id="JAFCMP010000526">
    <property type="protein sequence ID" value="KAG5177337.1"/>
    <property type="molecule type" value="Genomic_DNA"/>
</dbReference>
<dbReference type="AlphaFoldDB" id="A0A835YNZ8"/>
<evidence type="ECO:0000313" key="3">
    <source>
        <dbReference type="Proteomes" id="UP000664859"/>
    </source>
</evidence>
<dbReference type="InterPro" id="IPR011992">
    <property type="entry name" value="EF-hand-dom_pair"/>
</dbReference>
<sequence length="260" mass="28099">MMLEKAMTMAAAPIKSPVKRQPAGDHSSSGSSSSPAGSCSDAQTWVQDSAHGAVTDAPPCCPGSPEEIMSVDEERMLRGAFIIHAELPAPLTRSQVMEPMLPSDPAACLRKFRAILLAVGLKCDDVQFQRDFDQARGYYISEGEAAVVRAWHDLHAGTGRRARDGRDFIAAADLRRVLTHECERLTDEEAAELLQECRPDADGRVYFEERGARPVATRRRRAHGPAAAAALRSSSAAEGPRGERIRSAGLGAPPQQRCAR</sequence>
<comment type="caution">
    <text evidence="2">The sequence shown here is derived from an EMBL/GenBank/DDBJ whole genome shotgun (WGS) entry which is preliminary data.</text>
</comment>
<evidence type="ECO:0000256" key="1">
    <source>
        <dbReference type="SAM" id="MobiDB-lite"/>
    </source>
</evidence>